<name>A0A162ID81_9HYPO</name>
<keyword evidence="2" id="KW-1185">Reference proteome</keyword>
<proteinExistence type="predicted"/>
<evidence type="ECO:0000313" key="1">
    <source>
        <dbReference type="EMBL" id="OAA55495.1"/>
    </source>
</evidence>
<gene>
    <name evidence="1" type="ORF">SPI_08179</name>
</gene>
<evidence type="ECO:0000313" key="2">
    <source>
        <dbReference type="Proteomes" id="UP000076874"/>
    </source>
</evidence>
<organism evidence="1 2">
    <name type="scientific">Niveomyces insectorum RCEF 264</name>
    <dbReference type="NCBI Taxonomy" id="1081102"/>
    <lineage>
        <taxon>Eukaryota</taxon>
        <taxon>Fungi</taxon>
        <taxon>Dikarya</taxon>
        <taxon>Ascomycota</taxon>
        <taxon>Pezizomycotina</taxon>
        <taxon>Sordariomycetes</taxon>
        <taxon>Hypocreomycetidae</taxon>
        <taxon>Hypocreales</taxon>
        <taxon>Cordycipitaceae</taxon>
        <taxon>Niveomyces</taxon>
    </lineage>
</organism>
<accession>A0A162ID81</accession>
<dbReference type="Proteomes" id="UP000076874">
    <property type="component" value="Unassembled WGS sequence"/>
</dbReference>
<protein>
    <submittedName>
        <fullName evidence="1">Uncharacterized protein</fullName>
    </submittedName>
</protein>
<dbReference type="EMBL" id="AZHD01000019">
    <property type="protein sequence ID" value="OAA55495.1"/>
    <property type="molecule type" value="Genomic_DNA"/>
</dbReference>
<sequence>MLEVRAYGGAVSSSDDFTISDEMTEAFLEADYLVRRPYETRRYRYNIFRPDEDE</sequence>
<dbReference type="AlphaFoldDB" id="A0A162ID81"/>
<reference evidence="1 2" key="1">
    <citation type="journal article" date="2016" name="Genome Biol. Evol.">
        <title>Divergent and convergent evolution of fungal pathogenicity.</title>
        <authorList>
            <person name="Shang Y."/>
            <person name="Xiao G."/>
            <person name="Zheng P."/>
            <person name="Cen K."/>
            <person name="Zhan S."/>
            <person name="Wang C."/>
        </authorList>
    </citation>
    <scope>NUCLEOTIDE SEQUENCE [LARGE SCALE GENOMIC DNA]</scope>
    <source>
        <strain evidence="1 2">RCEF 264</strain>
    </source>
</reference>
<comment type="caution">
    <text evidence="1">The sequence shown here is derived from an EMBL/GenBank/DDBJ whole genome shotgun (WGS) entry which is preliminary data.</text>
</comment>